<dbReference type="EMBL" id="BARV01039935">
    <property type="protein sequence ID" value="GAI49237.1"/>
    <property type="molecule type" value="Genomic_DNA"/>
</dbReference>
<comment type="caution">
    <text evidence="1">The sequence shown here is derived from an EMBL/GenBank/DDBJ whole genome shotgun (WGS) entry which is preliminary data.</text>
</comment>
<name>X1NYV7_9ZZZZ</name>
<feature type="non-terminal residue" evidence="1">
    <location>
        <position position="1"/>
    </location>
</feature>
<dbReference type="AlphaFoldDB" id="X1NYV7"/>
<accession>X1NYV7</accession>
<sequence length="73" mass="8318">VIASRDGAMPEVVRDGEVGFVCDNIDEMIAAVKKTKDIKPINCNRLVKNRFTRKVMAENYLKLYAEISEGKEW</sequence>
<evidence type="ECO:0008006" key="2">
    <source>
        <dbReference type="Google" id="ProtNLM"/>
    </source>
</evidence>
<reference evidence="1" key="1">
    <citation type="journal article" date="2014" name="Front. Microbiol.">
        <title>High frequency of phylogenetically diverse reductive dehalogenase-homologous genes in deep subseafloor sedimentary metagenomes.</title>
        <authorList>
            <person name="Kawai M."/>
            <person name="Futagami T."/>
            <person name="Toyoda A."/>
            <person name="Takaki Y."/>
            <person name="Nishi S."/>
            <person name="Hori S."/>
            <person name="Arai W."/>
            <person name="Tsubouchi T."/>
            <person name="Morono Y."/>
            <person name="Uchiyama I."/>
            <person name="Ito T."/>
            <person name="Fujiyama A."/>
            <person name="Inagaki F."/>
            <person name="Takami H."/>
        </authorList>
    </citation>
    <scope>NUCLEOTIDE SEQUENCE</scope>
    <source>
        <strain evidence="1">Expedition CK06-06</strain>
    </source>
</reference>
<organism evidence="1">
    <name type="scientific">marine sediment metagenome</name>
    <dbReference type="NCBI Taxonomy" id="412755"/>
    <lineage>
        <taxon>unclassified sequences</taxon>
        <taxon>metagenomes</taxon>
        <taxon>ecological metagenomes</taxon>
    </lineage>
</organism>
<protein>
    <recommendedName>
        <fullName evidence="2">Glycosyl transferase family 1 domain-containing protein</fullName>
    </recommendedName>
</protein>
<proteinExistence type="predicted"/>
<dbReference type="Gene3D" id="3.40.50.2000">
    <property type="entry name" value="Glycogen Phosphorylase B"/>
    <property type="match status" value="1"/>
</dbReference>
<evidence type="ECO:0000313" key="1">
    <source>
        <dbReference type="EMBL" id="GAI49237.1"/>
    </source>
</evidence>
<gene>
    <name evidence="1" type="ORF">S06H3_61044</name>
</gene>
<dbReference type="SUPFAM" id="SSF53756">
    <property type="entry name" value="UDP-Glycosyltransferase/glycogen phosphorylase"/>
    <property type="match status" value="1"/>
</dbReference>